<dbReference type="Gene3D" id="3.30.1460.60">
    <property type="match status" value="1"/>
</dbReference>
<dbReference type="EMBL" id="LVKI01000005">
    <property type="protein sequence ID" value="OAQ08895.1"/>
    <property type="molecule type" value="Genomic_DNA"/>
</dbReference>
<dbReference type="AlphaFoldDB" id="A0A179C944"/>
<reference evidence="5" key="1">
    <citation type="submission" date="2016-03" db="EMBL/GenBank/DDBJ databases">
        <authorList>
            <person name="Johnson T.J."/>
            <person name="Youmans B."/>
            <person name="Case K."/>
            <person name="Noll S."/>
        </authorList>
    </citation>
    <scope>NUCLEOTIDE SEQUENCE [LARGE SCALE GENOMIC DNA]</scope>
    <source>
        <strain evidence="5">UMNLAv8</strain>
    </source>
</reference>
<feature type="region of interest" description="Disordered" evidence="1">
    <location>
        <begin position="25"/>
        <end position="84"/>
    </location>
</feature>
<dbReference type="PROSITE" id="PS51257">
    <property type="entry name" value="PROKAR_LIPOPROTEIN"/>
    <property type="match status" value="1"/>
</dbReference>
<dbReference type="InterPro" id="IPR054365">
    <property type="entry name" value="Lreu_0056-like"/>
</dbReference>
<proteinExistence type="predicted"/>
<feature type="compositionally biased region" description="Low complexity" evidence="1">
    <location>
        <begin position="25"/>
        <end position="39"/>
    </location>
</feature>
<feature type="chain" id="PRO_5039231323" description="Lreu-0056-like domain-containing protein" evidence="2">
    <location>
        <begin position="23"/>
        <end position="213"/>
    </location>
</feature>
<dbReference type="CDD" id="cd15778">
    <property type="entry name" value="Lreu_0056_like"/>
    <property type="match status" value="1"/>
</dbReference>
<dbReference type="Pfam" id="PF22125">
    <property type="entry name" value="Lreu_0056_like"/>
    <property type="match status" value="1"/>
</dbReference>
<dbReference type="Proteomes" id="UP000078520">
    <property type="component" value="Unassembled WGS sequence"/>
</dbReference>
<feature type="signal peptide" evidence="2">
    <location>
        <begin position="1"/>
        <end position="22"/>
    </location>
</feature>
<evidence type="ECO:0000256" key="2">
    <source>
        <dbReference type="SAM" id="SignalP"/>
    </source>
</evidence>
<feature type="domain" description="Lreu-0056-like" evidence="3">
    <location>
        <begin position="90"/>
        <end position="209"/>
    </location>
</feature>
<evidence type="ECO:0000259" key="3">
    <source>
        <dbReference type="Pfam" id="PF22125"/>
    </source>
</evidence>
<keyword evidence="2" id="KW-0732">Signal</keyword>
<protein>
    <recommendedName>
        <fullName evidence="3">Lreu-0056-like domain-containing protein</fullName>
    </recommendedName>
</protein>
<evidence type="ECO:0000313" key="5">
    <source>
        <dbReference type="Proteomes" id="UP000078520"/>
    </source>
</evidence>
<gene>
    <name evidence="4" type="ORF">A3O14_02265</name>
</gene>
<accession>A0A179C944</accession>
<comment type="caution">
    <text evidence="4">The sequence shown here is derived from an EMBL/GenBank/DDBJ whole genome shotgun (WGS) entry which is preliminary data.</text>
</comment>
<feature type="region of interest" description="Disordered" evidence="1">
    <location>
        <begin position="194"/>
        <end position="213"/>
    </location>
</feature>
<evidence type="ECO:0000313" key="4">
    <source>
        <dbReference type="EMBL" id="OAQ08895.1"/>
    </source>
</evidence>
<feature type="compositionally biased region" description="Low complexity" evidence="1">
    <location>
        <begin position="47"/>
        <end position="84"/>
    </location>
</feature>
<name>A0A179C944_9LACO</name>
<dbReference type="RefSeq" id="WP_064208063.1">
    <property type="nucleotide sequence ID" value="NZ_LVKC01000026.1"/>
</dbReference>
<organism evidence="4 5">
    <name type="scientific">Ligilactobacillus aviarius</name>
    <dbReference type="NCBI Taxonomy" id="1606"/>
    <lineage>
        <taxon>Bacteria</taxon>
        <taxon>Bacillati</taxon>
        <taxon>Bacillota</taxon>
        <taxon>Bacilli</taxon>
        <taxon>Lactobacillales</taxon>
        <taxon>Lactobacillaceae</taxon>
        <taxon>Ligilactobacillus</taxon>
    </lineage>
</organism>
<sequence>MKKSVKTTLLGSAAVLMSVSLAACGNSSASKSTKKTTAPKTEKVQSKKSSASSASSATESSAVSSSASSEASPMSSASSSSTVSAKNLTPQQLGILVALNQNPQLLQNLNASSDDPTGLWFASCNSNNDGSSSNLDGFDVLTTHGDGTADLYYKLDGNNVIIQKMDPNSGDCVADEKMMTITVPVSQIMQNYSTPQQQSQVNNDANKLRQGNN</sequence>
<evidence type="ECO:0000256" key="1">
    <source>
        <dbReference type="SAM" id="MobiDB-lite"/>
    </source>
</evidence>